<feature type="transmembrane region" description="Helical" evidence="7">
    <location>
        <begin position="79"/>
        <end position="101"/>
    </location>
</feature>
<evidence type="ECO:0000256" key="7">
    <source>
        <dbReference type="RuleBase" id="RU363032"/>
    </source>
</evidence>
<feature type="transmembrane region" description="Helical" evidence="7">
    <location>
        <begin position="20"/>
        <end position="41"/>
    </location>
</feature>
<evidence type="ECO:0000256" key="4">
    <source>
        <dbReference type="ARBA" id="ARBA00022692"/>
    </source>
</evidence>
<evidence type="ECO:0000256" key="6">
    <source>
        <dbReference type="ARBA" id="ARBA00023136"/>
    </source>
</evidence>
<dbReference type="Pfam" id="PF00528">
    <property type="entry name" value="BPD_transp_1"/>
    <property type="match status" value="1"/>
</dbReference>
<dbReference type="SUPFAM" id="SSF161098">
    <property type="entry name" value="MetI-like"/>
    <property type="match status" value="1"/>
</dbReference>
<keyword evidence="3" id="KW-1003">Cell membrane</keyword>
<proteinExistence type="inferred from homology"/>
<feature type="transmembrane region" description="Helical" evidence="7">
    <location>
        <begin position="173"/>
        <end position="191"/>
    </location>
</feature>
<keyword evidence="10" id="KW-1185">Reference proteome</keyword>
<feature type="domain" description="ABC transmembrane type-1" evidence="8">
    <location>
        <begin position="76"/>
        <end position="290"/>
    </location>
</feature>
<reference evidence="9 10" key="1">
    <citation type="submission" date="2020-07" db="EMBL/GenBank/DDBJ databases">
        <authorList>
            <person name="Feng H."/>
        </authorList>
    </citation>
    <scope>NUCLEOTIDE SEQUENCE [LARGE SCALE GENOMIC DNA]</scope>
    <source>
        <strain evidence="10">s-10</strain>
    </source>
</reference>
<evidence type="ECO:0000313" key="9">
    <source>
        <dbReference type="EMBL" id="MBA4494353.1"/>
    </source>
</evidence>
<evidence type="ECO:0000256" key="5">
    <source>
        <dbReference type="ARBA" id="ARBA00022989"/>
    </source>
</evidence>
<dbReference type="PANTHER" id="PTHR43005">
    <property type="entry name" value="BLR7065 PROTEIN"/>
    <property type="match status" value="1"/>
</dbReference>
<organism evidence="9 10">
    <name type="scientific">Paenactinomyces guangxiensis</name>
    <dbReference type="NCBI Taxonomy" id="1490290"/>
    <lineage>
        <taxon>Bacteria</taxon>
        <taxon>Bacillati</taxon>
        <taxon>Bacillota</taxon>
        <taxon>Bacilli</taxon>
        <taxon>Bacillales</taxon>
        <taxon>Thermoactinomycetaceae</taxon>
        <taxon>Paenactinomyces</taxon>
    </lineage>
</organism>
<dbReference type="Gene3D" id="1.10.3720.10">
    <property type="entry name" value="MetI-like"/>
    <property type="match status" value="1"/>
</dbReference>
<feature type="transmembrane region" description="Helical" evidence="7">
    <location>
        <begin position="110"/>
        <end position="133"/>
    </location>
</feature>
<evidence type="ECO:0000256" key="3">
    <source>
        <dbReference type="ARBA" id="ARBA00022475"/>
    </source>
</evidence>
<comment type="caution">
    <text evidence="9">The sequence shown here is derived from an EMBL/GenBank/DDBJ whole genome shotgun (WGS) entry which is preliminary data.</text>
</comment>
<keyword evidence="5 7" id="KW-1133">Transmembrane helix</keyword>
<keyword evidence="2 7" id="KW-0813">Transport</keyword>
<evidence type="ECO:0000256" key="1">
    <source>
        <dbReference type="ARBA" id="ARBA00004651"/>
    </source>
</evidence>
<sequence length="300" mass="33819">MTKMNKKFPLSLEKSPFFYLLPVALFMAIMVAYPVIRLFYLSLTQNILTRPDLGVSFIGLDNYLTLFSSVDFWKTLTRTVLWTGYSVAGKAVIGFIIALLLSKVTRFKRLYFLLLLIPWVTPMVVGSISWRWVYDGQFGMLNWVLTRVHILSENYVWLGNEISAFLATGITDMWLGIPLMTMLMLAGLQSVPVELLESASLDGATFFQRLRLVILPLMKPVILVATTLSAIWTFNSFGVIWPLTKGGPVDATQTLVVKAYKESFGAFDLGMGATIAVVIFLILLSFTTVYYKAVMRQEEI</sequence>
<dbReference type="InterPro" id="IPR035906">
    <property type="entry name" value="MetI-like_sf"/>
</dbReference>
<keyword evidence="6 7" id="KW-0472">Membrane</keyword>
<accession>A0A7W1WR10</accession>
<dbReference type="RefSeq" id="WP_181751602.1">
    <property type="nucleotide sequence ID" value="NZ_JACEIQ010000007.1"/>
</dbReference>
<gene>
    <name evidence="9" type="ORF">H1191_08555</name>
</gene>
<comment type="similarity">
    <text evidence="7">Belongs to the binding-protein-dependent transport system permease family.</text>
</comment>
<comment type="subcellular location">
    <subcellularLocation>
        <location evidence="1 7">Cell membrane</location>
        <topology evidence="1 7">Multi-pass membrane protein</topology>
    </subcellularLocation>
</comment>
<keyword evidence="4 7" id="KW-0812">Transmembrane</keyword>
<dbReference type="GO" id="GO:0055085">
    <property type="term" value="P:transmembrane transport"/>
    <property type="evidence" value="ECO:0007669"/>
    <property type="project" value="InterPro"/>
</dbReference>
<dbReference type="Proteomes" id="UP000535491">
    <property type="component" value="Unassembled WGS sequence"/>
</dbReference>
<dbReference type="EMBL" id="JACEIQ010000007">
    <property type="protein sequence ID" value="MBA4494353.1"/>
    <property type="molecule type" value="Genomic_DNA"/>
</dbReference>
<evidence type="ECO:0000313" key="10">
    <source>
        <dbReference type="Proteomes" id="UP000535491"/>
    </source>
</evidence>
<dbReference type="AlphaFoldDB" id="A0A7W1WR10"/>
<dbReference type="PROSITE" id="PS50928">
    <property type="entry name" value="ABC_TM1"/>
    <property type="match status" value="1"/>
</dbReference>
<evidence type="ECO:0000259" key="8">
    <source>
        <dbReference type="PROSITE" id="PS50928"/>
    </source>
</evidence>
<feature type="transmembrane region" description="Helical" evidence="7">
    <location>
        <begin position="269"/>
        <end position="291"/>
    </location>
</feature>
<protein>
    <submittedName>
        <fullName evidence="9">Sugar ABC transporter permease</fullName>
    </submittedName>
</protein>
<dbReference type="PANTHER" id="PTHR43005:SF1">
    <property type="entry name" value="SPERMIDINE_PUTRESCINE TRANSPORT SYSTEM PERMEASE PROTEIN"/>
    <property type="match status" value="1"/>
</dbReference>
<name>A0A7W1WR10_9BACL</name>
<feature type="transmembrane region" description="Helical" evidence="7">
    <location>
        <begin position="212"/>
        <end position="234"/>
    </location>
</feature>
<dbReference type="GO" id="GO:0005886">
    <property type="term" value="C:plasma membrane"/>
    <property type="evidence" value="ECO:0007669"/>
    <property type="project" value="UniProtKB-SubCell"/>
</dbReference>
<evidence type="ECO:0000256" key="2">
    <source>
        <dbReference type="ARBA" id="ARBA00022448"/>
    </source>
</evidence>
<dbReference type="CDD" id="cd06261">
    <property type="entry name" value="TM_PBP2"/>
    <property type="match status" value="1"/>
</dbReference>
<dbReference type="InterPro" id="IPR000515">
    <property type="entry name" value="MetI-like"/>
</dbReference>